<dbReference type="EMBL" id="JYDJ01000117">
    <property type="protein sequence ID" value="KRX43515.1"/>
    <property type="molecule type" value="Genomic_DNA"/>
</dbReference>
<organism evidence="1 2">
    <name type="scientific">Trichinella murrelli</name>
    <dbReference type="NCBI Taxonomy" id="144512"/>
    <lineage>
        <taxon>Eukaryota</taxon>
        <taxon>Metazoa</taxon>
        <taxon>Ecdysozoa</taxon>
        <taxon>Nematoda</taxon>
        <taxon>Enoplea</taxon>
        <taxon>Dorylaimia</taxon>
        <taxon>Trichinellida</taxon>
        <taxon>Trichinellidae</taxon>
        <taxon>Trichinella</taxon>
    </lineage>
</organism>
<name>A0A0V0TWY3_9BILA</name>
<keyword evidence="2" id="KW-1185">Reference proteome</keyword>
<protein>
    <submittedName>
        <fullName evidence="1">Uncharacterized protein</fullName>
    </submittedName>
</protein>
<dbReference type="AlphaFoldDB" id="A0A0V0TWY3"/>
<proteinExistence type="predicted"/>
<gene>
    <name evidence="1" type="ORF">T05_4614</name>
</gene>
<dbReference type="Proteomes" id="UP000055048">
    <property type="component" value="Unassembled WGS sequence"/>
</dbReference>
<evidence type="ECO:0000313" key="2">
    <source>
        <dbReference type="Proteomes" id="UP000055048"/>
    </source>
</evidence>
<comment type="caution">
    <text evidence="1">The sequence shown here is derived from an EMBL/GenBank/DDBJ whole genome shotgun (WGS) entry which is preliminary data.</text>
</comment>
<evidence type="ECO:0000313" key="1">
    <source>
        <dbReference type="EMBL" id="KRX43515.1"/>
    </source>
</evidence>
<reference evidence="1 2" key="1">
    <citation type="submission" date="2015-01" db="EMBL/GenBank/DDBJ databases">
        <title>Evolution of Trichinella species and genotypes.</title>
        <authorList>
            <person name="Korhonen P.K."/>
            <person name="Edoardo P."/>
            <person name="Giuseppe L.R."/>
            <person name="Gasser R.B."/>
        </authorList>
    </citation>
    <scope>NUCLEOTIDE SEQUENCE [LARGE SCALE GENOMIC DNA]</scope>
    <source>
        <strain evidence="1">ISS417</strain>
    </source>
</reference>
<accession>A0A0V0TWY3</accession>
<sequence length="232" mass="26021">MLSACAYPAAHLVDAVAAEKEYYAILVVTPGSHAYFKPGGSFMNLQYREESAPLTDFLMYRLAEVKITVLYLSIQEVILIFSTALNMPSMPQVLISPSSLRSLVVANTNLHVDSICHNIKPSPAFVECIENLWALDDVQEKGPDVDGSAETAEVLIRPASFDAIVLRDHSCYILVSPYGTLAAFFDMPWNISNISSFYRYVSVYMPCLHEQRTYYCNDLLQDAAQKYQPLRE</sequence>